<keyword evidence="3" id="KW-0479">Metal-binding</keyword>
<dbReference type="SUPFAM" id="SSF54631">
    <property type="entry name" value="CBS-domain pair"/>
    <property type="match status" value="1"/>
</dbReference>
<dbReference type="InterPro" id="IPR051257">
    <property type="entry name" value="Diverse_CBS-Domain"/>
</dbReference>
<feature type="binding site" evidence="3">
    <location>
        <position position="202"/>
    </location>
    <ligand>
        <name>Fe cation</name>
        <dbReference type="ChEBI" id="CHEBI:24875"/>
    </ligand>
</feature>
<dbReference type="OrthoDB" id="65817at2157"/>
<dbReference type="Proteomes" id="UP000198397">
    <property type="component" value="Unassembled WGS sequence"/>
</dbReference>
<dbReference type="Pfam" id="PF00571">
    <property type="entry name" value="CBS"/>
    <property type="match status" value="2"/>
</dbReference>
<keyword evidence="3" id="KW-0408">Iron</keyword>
<dbReference type="PANTHER" id="PTHR43080">
    <property type="entry name" value="CBS DOMAIN-CONTAINING PROTEIN CBSX3, MITOCHONDRIAL"/>
    <property type="match status" value="1"/>
</dbReference>
<evidence type="ECO:0000256" key="1">
    <source>
        <dbReference type="ARBA" id="ARBA00023122"/>
    </source>
</evidence>
<dbReference type="CDD" id="cd02205">
    <property type="entry name" value="CBS_pair_SF"/>
    <property type="match status" value="1"/>
</dbReference>
<feature type="binding site" evidence="3">
    <location>
        <position position="183"/>
    </location>
    <ligand>
        <name>Zn(2+)</name>
        <dbReference type="ChEBI" id="CHEBI:29105"/>
    </ligand>
</feature>
<feature type="compositionally biased region" description="Basic and acidic residues" evidence="4">
    <location>
        <begin position="127"/>
        <end position="136"/>
    </location>
</feature>
<dbReference type="SMART" id="SM00116">
    <property type="entry name" value="CBS"/>
    <property type="match status" value="2"/>
</dbReference>
<evidence type="ECO:0000256" key="3">
    <source>
        <dbReference type="PROSITE-ProRule" id="PRU01249"/>
    </source>
</evidence>
<feature type="domain" description="CBS" evidence="5">
    <location>
        <begin position="11"/>
        <end position="67"/>
    </location>
</feature>
<feature type="domain" description="CBS" evidence="5">
    <location>
        <begin position="73"/>
        <end position="129"/>
    </location>
</feature>
<dbReference type="InterPro" id="IPR000644">
    <property type="entry name" value="CBS_dom"/>
</dbReference>
<reference evidence="7 8" key="1">
    <citation type="submission" date="2017-06" db="EMBL/GenBank/DDBJ databases">
        <authorList>
            <person name="Kim H.J."/>
            <person name="Triplett B.A."/>
        </authorList>
    </citation>
    <scope>NUCLEOTIDE SEQUENCE [LARGE SCALE GENOMIC DNA]</scope>
    <source>
        <strain evidence="7 8">DSM 8800</strain>
    </source>
</reference>
<dbReference type="PROSITE" id="PS51371">
    <property type="entry name" value="CBS"/>
    <property type="match status" value="2"/>
</dbReference>
<dbReference type="InterPro" id="IPR044065">
    <property type="entry name" value="ACP_MB"/>
</dbReference>
<protein>
    <submittedName>
        <fullName evidence="7">CBS domain-containing protein</fullName>
    </submittedName>
</protein>
<feature type="binding site" evidence="3">
    <location>
        <position position="199"/>
    </location>
    <ligand>
        <name>Zn(2+)</name>
        <dbReference type="ChEBI" id="CHEBI:29105"/>
    </ligand>
</feature>
<dbReference type="InterPro" id="IPR046342">
    <property type="entry name" value="CBS_dom_sf"/>
</dbReference>
<dbReference type="RefSeq" id="WP_089383568.1">
    <property type="nucleotide sequence ID" value="NZ_FZNQ01000002.1"/>
</dbReference>
<accession>A0A238VAZ6</accession>
<evidence type="ECO:0000313" key="7">
    <source>
        <dbReference type="EMBL" id="SNR30843.1"/>
    </source>
</evidence>
<gene>
    <name evidence="7" type="ORF">SAMN06264855_102112</name>
</gene>
<feature type="binding site" evidence="3">
    <location>
        <position position="202"/>
    </location>
    <ligand>
        <name>Zn(2+)</name>
        <dbReference type="ChEBI" id="CHEBI:29105"/>
    </ligand>
</feature>
<evidence type="ECO:0000259" key="5">
    <source>
        <dbReference type="PROSITE" id="PS51371"/>
    </source>
</evidence>
<dbReference type="AlphaFoldDB" id="A0A238VAZ6"/>
<dbReference type="EMBL" id="FZNQ01000002">
    <property type="protein sequence ID" value="SNR30843.1"/>
    <property type="molecule type" value="Genomic_DNA"/>
</dbReference>
<keyword evidence="3" id="KW-0862">Zinc</keyword>
<feature type="domain" description="ACP-type MB" evidence="6">
    <location>
        <begin position="175"/>
        <end position="205"/>
    </location>
</feature>
<keyword evidence="8" id="KW-1185">Reference proteome</keyword>
<dbReference type="PANTHER" id="PTHR43080:SF2">
    <property type="entry name" value="CBS DOMAIN-CONTAINING PROTEIN"/>
    <property type="match status" value="1"/>
</dbReference>
<name>A0A238VAZ6_HALVU</name>
<dbReference type="GO" id="GO:0046872">
    <property type="term" value="F:metal ion binding"/>
    <property type="evidence" value="ECO:0007669"/>
    <property type="project" value="UniProtKB-KW"/>
</dbReference>
<evidence type="ECO:0000313" key="8">
    <source>
        <dbReference type="Proteomes" id="UP000198397"/>
    </source>
</evidence>
<dbReference type="PROSITE" id="PS51901">
    <property type="entry name" value="ACP_MB"/>
    <property type="match status" value="1"/>
</dbReference>
<feature type="region of interest" description="Disordered" evidence="4">
    <location>
        <begin position="127"/>
        <end position="175"/>
    </location>
</feature>
<evidence type="ECO:0000259" key="6">
    <source>
        <dbReference type="PROSITE" id="PS51901"/>
    </source>
</evidence>
<evidence type="ECO:0000256" key="2">
    <source>
        <dbReference type="PROSITE-ProRule" id="PRU00703"/>
    </source>
</evidence>
<organism evidence="7 8">
    <name type="scientific">Halorubrum vacuolatum</name>
    <name type="common">Natronobacterium vacuolatum</name>
    <dbReference type="NCBI Taxonomy" id="63740"/>
    <lineage>
        <taxon>Archaea</taxon>
        <taxon>Methanobacteriati</taxon>
        <taxon>Methanobacteriota</taxon>
        <taxon>Stenosarchaea group</taxon>
        <taxon>Halobacteria</taxon>
        <taxon>Halobacteriales</taxon>
        <taxon>Haloferacaceae</taxon>
        <taxon>Halorubrum</taxon>
    </lineage>
</organism>
<dbReference type="Gene3D" id="3.10.580.10">
    <property type="entry name" value="CBS-domain"/>
    <property type="match status" value="1"/>
</dbReference>
<sequence>MRTDTMVRDVMHREFLGVSESDALPDAAELLIDEGTDCLIVVRGSEPIGCLEARDALAAVLNGHDDATVDAVMRDPLPTVTPADPLSVARERLVAEGVSRLVVIDDGEAVGVVTEHDALAAEIAREADPRDPERDFGIGVDPAGMEANEMPGGQREERSMSTTMAADETNAAEPVSQGVCEMCGSLTSSLANSNGQAVCPACRGV</sequence>
<evidence type="ECO:0000256" key="4">
    <source>
        <dbReference type="SAM" id="MobiDB-lite"/>
    </source>
</evidence>
<keyword evidence="1 2" id="KW-0129">CBS domain</keyword>
<feature type="binding site" evidence="3">
    <location>
        <position position="199"/>
    </location>
    <ligand>
        <name>Fe cation</name>
        <dbReference type="ChEBI" id="CHEBI:24875"/>
    </ligand>
</feature>
<feature type="binding site" evidence="3">
    <location>
        <position position="180"/>
    </location>
    <ligand>
        <name>Zn(2+)</name>
        <dbReference type="ChEBI" id="CHEBI:29105"/>
    </ligand>
</feature>
<proteinExistence type="predicted"/>
<feature type="binding site" evidence="3">
    <location>
        <position position="180"/>
    </location>
    <ligand>
        <name>Fe cation</name>
        <dbReference type="ChEBI" id="CHEBI:24875"/>
    </ligand>
</feature>
<feature type="binding site" evidence="3">
    <location>
        <position position="183"/>
    </location>
    <ligand>
        <name>Fe cation</name>
        <dbReference type="ChEBI" id="CHEBI:24875"/>
    </ligand>
</feature>